<sequence length="293" mass="33036">MIGTYGGNSKPAVFNEFSADIISEIKEITDVSLFSVKFIKYIAIRFAAVICDAPARSSVRSYAHGVPWCHKKLPNLWIDLARRRLLDFNSCAIRDINNLISGTCSDFLRKCRTLGFVSAWKASEYSLKSAKDLLVSLQILGSRRKNTSTDENKLPQFTEKPKRCSRISWTQLETSSSTSESKHVDGATADQLYTVVQNISSTMTDFSKMLQKMSTAITDLSINVKQLLCKSNEQEQPHQFDCGLSSQRFSLSSEEELQILDTGLQHQETRDRFMAMVTRLSSDDPKTSVRYVL</sequence>
<dbReference type="EMBL" id="UZAK01037077">
    <property type="protein sequence ID" value="VDP57671.1"/>
    <property type="molecule type" value="Genomic_DNA"/>
</dbReference>
<dbReference type="Proteomes" id="UP000279833">
    <property type="component" value="Unassembled WGS sequence"/>
</dbReference>
<keyword evidence="2" id="KW-1185">Reference proteome</keyword>
<dbReference type="WBParaSite" id="SCUD_0001485301-mRNA-1">
    <property type="protein sequence ID" value="SCUD_0001485301-mRNA-1"/>
    <property type="gene ID" value="SCUD_0001485301"/>
</dbReference>
<dbReference type="AlphaFoldDB" id="A0A183KIJ4"/>
<evidence type="ECO:0000313" key="2">
    <source>
        <dbReference type="Proteomes" id="UP000279833"/>
    </source>
</evidence>
<evidence type="ECO:0000313" key="1">
    <source>
        <dbReference type="EMBL" id="VDP57671.1"/>
    </source>
</evidence>
<gene>
    <name evidence="1" type="ORF">SCUD_LOCUS14850</name>
</gene>
<evidence type="ECO:0000313" key="3">
    <source>
        <dbReference type="WBParaSite" id="SCUD_0001485301-mRNA-1"/>
    </source>
</evidence>
<proteinExistence type="predicted"/>
<protein>
    <submittedName>
        <fullName evidence="3">t-SNARE coiled-coil homology domain-containing protein</fullName>
    </submittedName>
</protein>
<organism evidence="3">
    <name type="scientific">Schistosoma curassoni</name>
    <dbReference type="NCBI Taxonomy" id="6186"/>
    <lineage>
        <taxon>Eukaryota</taxon>
        <taxon>Metazoa</taxon>
        <taxon>Spiralia</taxon>
        <taxon>Lophotrochozoa</taxon>
        <taxon>Platyhelminthes</taxon>
        <taxon>Trematoda</taxon>
        <taxon>Digenea</taxon>
        <taxon>Strigeidida</taxon>
        <taxon>Schistosomatoidea</taxon>
        <taxon>Schistosomatidae</taxon>
        <taxon>Schistosoma</taxon>
    </lineage>
</organism>
<accession>A0A183KIJ4</accession>
<reference evidence="3" key="1">
    <citation type="submission" date="2016-06" db="UniProtKB">
        <authorList>
            <consortium name="WormBaseParasite"/>
        </authorList>
    </citation>
    <scope>IDENTIFICATION</scope>
</reference>
<name>A0A183KIJ4_9TREM</name>
<reference evidence="1 2" key="2">
    <citation type="submission" date="2018-11" db="EMBL/GenBank/DDBJ databases">
        <authorList>
            <consortium name="Pathogen Informatics"/>
        </authorList>
    </citation>
    <scope>NUCLEOTIDE SEQUENCE [LARGE SCALE GENOMIC DNA]</scope>
    <source>
        <strain evidence="1">Dakar</strain>
        <strain evidence="2">Dakar, Senegal</strain>
    </source>
</reference>